<evidence type="ECO:0000313" key="1">
    <source>
        <dbReference type="EnsemblPlants" id="TuG1812G0500001145.01.T05"/>
    </source>
</evidence>
<accession>A0A8R7QBL2</accession>
<dbReference type="EnsemblPlants" id="TuG1812G0500001145.01.T05">
    <property type="protein sequence ID" value="TuG1812G0500001145.01.T05"/>
    <property type="gene ID" value="TuG1812G0500001145.01"/>
</dbReference>
<proteinExistence type="predicted"/>
<reference evidence="1" key="2">
    <citation type="submission" date="2018-03" db="EMBL/GenBank/DDBJ databases">
        <title>The Triticum urartu genome reveals the dynamic nature of wheat genome evolution.</title>
        <authorList>
            <person name="Ling H."/>
            <person name="Ma B."/>
            <person name="Shi X."/>
            <person name="Liu H."/>
            <person name="Dong L."/>
            <person name="Sun H."/>
            <person name="Cao Y."/>
            <person name="Gao Q."/>
            <person name="Zheng S."/>
            <person name="Li Y."/>
            <person name="Yu Y."/>
            <person name="Du H."/>
            <person name="Qi M."/>
            <person name="Li Y."/>
            <person name="Yu H."/>
            <person name="Cui Y."/>
            <person name="Wang N."/>
            <person name="Chen C."/>
            <person name="Wu H."/>
            <person name="Zhao Y."/>
            <person name="Zhang J."/>
            <person name="Li Y."/>
            <person name="Zhou W."/>
            <person name="Zhang B."/>
            <person name="Hu W."/>
            <person name="Eijk M."/>
            <person name="Tang J."/>
            <person name="Witsenboer H."/>
            <person name="Zhao S."/>
            <person name="Li Z."/>
            <person name="Zhang A."/>
            <person name="Wang D."/>
            <person name="Liang C."/>
        </authorList>
    </citation>
    <scope>NUCLEOTIDE SEQUENCE [LARGE SCALE GENOMIC DNA]</scope>
    <source>
        <strain evidence="1">cv. G1812</strain>
    </source>
</reference>
<protein>
    <submittedName>
        <fullName evidence="1">Uncharacterized protein</fullName>
    </submittedName>
</protein>
<dbReference type="AlphaFoldDB" id="A0A8R7QBL2"/>
<dbReference type="Gramene" id="TuG1812G0500001145.01.T05">
    <property type="protein sequence ID" value="TuG1812G0500001145.01.T05"/>
    <property type="gene ID" value="TuG1812G0500001145.01"/>
</dbReference>
<organism evidence="1 2">
    <name type="scientific">Triticum urartu</name>
    <name type="common">Red wild einkorn</name>
    <name type="synonym">Crithodium urartu</name>
    <dbReference type="NCBI Taxonomy" id="4572"/>
    <lineage>
        <taxon>Eukaryota</taxon>
        <taxon>Viridiplantae</taxon>
        <taxon>Streptophyta</taxon>
        <taxon>Embryophyta</taxon>
        <taxon>Tracheophyta</taxon>
        <taxon>Spermatophyta</taxon>
        <taxon>Magnoliopsida</taxon>
        <taxon>Liliopsida</taxon>
        <taxon>Poales</taxon>
        <taxon>Poaceae</taxon>
        <taxon>BOP clade</taxon>
        <taxon>Pooideae</taxon>
        <taxon>Triticodae</taxon>
        <taxon>Triticeae</taxon>
        <taxon>Triticinae</taxon>
        <taxon>Triticum</taxon>
    </lineage>
</organism>
<reference evidence="1" key="3">
    <citation type="submission" date="2022-06" db="UniProtKB">
        <authorList>
            <consortium name="EnsemblPlants"/>
        </authorList>
    </citation>
    <scope>IDENTIFICATION</scope>
</reference>
<name>A0A8R7QBL2_TRIUA</name>
<keyword evidence="2" id="KW-1185">Reference proteome</keyword>
<evidence type="ECO:0000313" key="2">
    <source>
        <dbReference type="Proteomes" id="UP000015106"/>
    </source>
</evidence>
<sequence length="143" mass="16064">MRLLSSTSAPGRAPKFNMLDLQRLMLHDARRNMWFCCESPQRCIWAHHVLTEKAVVGTVRVQRGPSTRVCQNSARRFDVNCGSFTTLLIRCSTSPLPSSGSRAADGFLAYLPCKEDGDQIRKQFLVHLLNYINSEAAHNISDV</sequence>
<dbReference type="Proteomes" id="UP000015106">
    <property type="component" value="Chromosome 5"/>
</dbReference>
<reference evidence="2" key="1">
    <citation type="journal article" date="2013" name="Nature">
        <title>Draft genome of the wheat A-genome progenitor Triticum urartu.</title>
        <authorList>
            <person name="Ling H.Q."/>
            <person name="Zhao S."/>
            <person name="Liu D."/>
            <person name="Wang J."/>
            <person name="Sun H."/>
            <person name="Zhang C."/>
            <person name="Fan H."/>
            <person name="Li D."/>
            <person name="Dong L."/>
            <person name="Tao Y."/>
            <person name="Gao C."/>
            <person name="Wu H."/>
            <person name="Li Y."/>
            <person name="Cui Y."/>
            <person name="Guo X."/>
            <person name="Zheng S."/>
            <person name="Wang B."/>
            <person name="Yu K."/>
            <person name="Liang Q."/>
            <person name="Yang W."/>
            <person name="Lou X."/>
            <person name="Chen J."/>
            <person name="Feng M."/>
            <person name="Jian J."/>
            <person name="Zhang X."/>
            <person name="Luo G."/>
            <person name="Jiang Y."/>
            <person name="Liu J."/>
            <person name="Wang Z."/>
            <person name="Sha Y."/>
            <person name="Zhang B."/>
            <person name="Wu H."/>
            <person name="Tang D."/>
            <person name="Shen Q."/>
            <person name="Xue P."/>
            <person name="Zou S."/>
            <person name="Wang X."/>
            <person name="Liu X."/>
            <person name="Wang F."/>
            <person name="Yang Y."/>
            <person name="An X."/>
            <person name="Dong Z."/>
            <person name="Zhang K."/>
            <person name="Zhang X."/>
            <person name="Luo M.C."/>
            <person name="Dvorak J."/>
            <person name="Tong Y."/>
            <person name="Wang J."/>
            <person name="Yang H."/>
            <person name="Li Z."/>
            <person name="Wang D."/>
            <person name="Zhang A."/>
            <person name="Wang J."/>
        </authorList>
    </citation>
    <scope>NUCLEOTIDE SEQUENCE</scope>
    <source>
        <strain evidence="2">cv. G1812</strain>
    </source>
</reference>